<comment type="similarity">
    <text evidence="2 6">Belongs to the metallo-beta-lactamase superfamily. RNA-metabolizing metallo-beta-lactamase-like family. CPSF2/YSH1 subfamily.</text>
</comment>
<proteinExistence type="inferred from homology"/>
<dbReference type="InterPro" id="IPR036866">
    <property type="entry name" value="RibonucZ/Hydroxyglut_hydro"/>
</dbReference>
<feature type="compositionally biased region" description="Acidic residues" evidence="8">
    <location>
        <begin position="559"/>
        <end position="576"/>
    </location>
</feature>
<evidence type="ECO:0000256" key="5">
    <source>
        <dbReference type="ARBA" id="ARBA00023242"/>
    </source>
</evidence>
<dbReference type="InterPro" id="IPR022712">
    <property type="entry name" value="Beta_Casp"/>
</dbReference>
<evidence type="ECO:0000256" key="1">
    <source>
        <dbReference type="ARBA" id="ARBA00004123"/>
    </source>
</evidence>
<feature type="domain" description="Beta-Casp" evidence="9">
    <location>
        <begin position="253"/>
        <end position="377"/>
    </location>
</feature>
<keyword evidence="11" id="KW-1185">Reference proteome</keyword>
<evidence type="ECO:0000256" key="2">
    <source>
        <dbReference type="ARBA" id="ARBA00010624"/>
    </source>
</evidence>
<evidence type="ECO:0000256" key="8">
    <source>
        <dbReference type="SAM" id="MobiDB-lite"/>
    </source>
</evidence>
<protein>
    <recommendedName>
        <fullName evidence="6">Cleavage and polyadenylation specificity factor subunit 2</fullName>
    </recommendedName>
    <alternativeName>
        <fullName evidence="6">Cleavage and polyadenylation specificity factor 100 kDa subunit</fullName>
    </alternativeName>
</protein>
<feature type="compositionally biased region" description="Basic and acidic residues" evidence="8">
    <location>
        <begin position="544"/>
        <end position="558"/>
    </location>
</feature>
<dbReference type="EMBL" id="BQFW01000012">
    <property type="protein sequence ID" value="GJJ76387.1"/>
    <property type="molecule type" value="Genomic_DNA"/>
</dbReference>
<dbReference type="GO" id="GO:0005847">
    <property type="term" value="C:mRNA cleavage and polyadenylation specificity factor complex"/>
    <property type="evidence" value="ECO:0007669"/>
    <property type="project" value="InterPro"/>
</dbReference>
<dbReference type="CDD" id="cd16293">
    <property type="entry name" value="CPSF2-like_MBL-fold"/>
    <property type="match status" value="1"/>
</dbReference>
<reference evidence="10" key="2">
    <citation type="journal article" date="2022" name="Microbiol. Resour. Announc.">
        <title>Whole-Genome Sequence of Entomortierella parvispora E1425, a Mucoromycotan Fungus Associated with Burkholderiaceae-Related Endosymbiotic Bacteria.</title>
        <authorList>
            <person name="Herlambang A."/>
            <person name="Guo Y."/>
            <person name="Takashima Y."/>
            <person name="Narisawa K."/>
            <person name="Ohta H."/>
            <person name="Nishizawa T."/>
        </authorList>
    </citation>
    <scope>NUCLEOTIDE SEQUENCE</scope>
    <source>
        <strain evidence="10">E1425</strain>
    </source>
</reference>
<dbReference type="GO" id="GO:0006398">
    <property type="term" value="P:mRNA 3'-end processing by stem-loop binding and cleavage"/>
    <property type="evidence" value="ECO:0007669"/>
    <property type="project" value="InterPro"/>
</dbReference>
<dbReference type="Pfam" id="PF07521">
    <property type="entry name" value="RMMBL"/>
    <property type="match status" value="1"/>
</dbReference>
<dbReference type="SMART" id="SM01027">
    <property type="entry name" value="Beta-Casp"/>
    <property type="match status" value="1"/>
</dbReference>
<comment type="caution">
    <text evidence="10">The sequence shown here is derived from an EMBL/GenBank/DDBJ whole genome shotgun (WGS) entry which is preliminary data.</text>
</comment>
<dbReference type="OrthoDB" id="64353at2759"/>
<dbReference type="PANTHER" id="PTHR45922:SF1">
    <property type="entry name" value="CLEAVAGE AND POLYADENYLATION SPECIFICITY FACTOR SUBUNIT 2"/>
    <property type="match status" value="1"/>
</dbReference>
<dbReference type="Proteomes" id="UP000827284">
    <property type="component" value="Unassembled WGS sequence"/>
</dbReference>
<dbReference type="InterPro" id="IPR011108">
    <property type="entry name" value="RMMBL"/>
</dbReference>
<organism evidence="10 11">
    <name type="scientific">Entomortierella parvispora</name>
    <dbReference type="NCBI Taxonomy" id="205924"/>
    <lineage>
        <taxon>Eukaryota</taxon>
        <taxon>Fungi</taxon>
        <taxon>Fungi incertae sedis</taxon>
        <taxon>Mucoromycota</taxon>
        <taxon>Mortierellomycotina</taxon>
        <taxon>Mortierellomycetes</taxon>
        <taxon>Mortierellales</taxon>
        <taxon>Mortierellaceae</taxon>
        <taxon>Entomortierella</taxon>
    </lineage>
</organism>
<accession>A0A9P3LZR4</accession>
<dbReference type="InterPro" id="IPR027075">
    <property type="entry name" value="CPSF2"/>
</dbReference>
<keyword evidence="3 6" id="KW-0507">mRNA processing</keyword>
<evidence type="ECO:0000256" key="6">
    <source>
        <dbReference type="RuleBase" id="RU365006"/>
    </source>
</evidence>
<dbReference type="Gene3D" id="3.60.15.10">
    <property type="entry name" value="Ribonuclease Z/Hydroxyacylglutathione hydrolase-like"/>
    <property type="match status" value="1"/>
</dbReference>
<name>A0A9P3LZR4_9FUNG</name>
<dbReference type="InterPro" id="IPR001279">
    <property type="entry name" value="Metallo-B-lactamas"/>
</dbReference>
<feature type="coiled-coil region" evidence="7">
    <location>
        <begin position="422"/>
        <end position="449"/>
    </location>
</feature>
<dbReference type="FunFam" id="3.60.15.10:FF:000008">
    <property type="entry name" value="Cleavage and polyadenylation specificity factor subunit 2"/>
    <property type="match status" value="1"/>
</dbReference>
<dbReference type="SUPFAM" id="SSF56281">
    <property type="entry name" value="Metallo-hydrolase/oxidoreductase"/>
    <property type="match status" value="1"/>
</dbReference>
<evidence type="ECO:0000256" key="3">
    <source>
        <dbReference type="ARBA" id="ARBA00022664"/>
    </source>
</evidence>
<dbReference type="Pfam" id="PF16661">
    <property type="entry name" value="Lactamase_B_6"/>
    <property type="match status" value="1"/>
</dbReference>
<evidence type="ECO:0000256" key="7">
    <source>
        <dbReference type="SAM" id="Coils"/>
    </source>
</evidence>
<feature type="region of interest" description="Disordered" evidence="8">
    <location>
        <begin position="529"/>
        <end position="581"/>
    </location>
</feature>
<dbReference type="Pfam" id="PF10996">
    <property type="entry name" value="Beta-Casp"/>
    <property type="match status" value="1"/>
</dbReference>
<dbReference type="PANTHER" id="PTHR45922">
    <property type="entry name" value="CLEAVAGE AND POLYADENYLATION SPECIFICITY FACTOR SUBUNIT 2"/>
    <property type="match status" value="1"/>
</dbReference>
<dbReference type="InterPro" id="IPR035639">
    <property type="entry name" value="CPSF2_MBL"/>
</dbReference>
<dbReference type="AlphaFoldDB" id="A0A9P3LZR4"/>
<comment type="subcellular location">
    <subcellularLocation>
        <location evidence="1 6">Nucleus</location>
    </subcellularLocation>
</comment>
<evidence type="ECO:0000313" key="11">
    <source>
        <dbReference type="Proteomes" id="UP000827284"/>
    </source>
</evidence>
<evidence type="ECO:0000259" key="9">
    <source>
        <dbReference type="SMART" id="SM01027"/>
    </source>
</evidence>
<evidence type="ECO:0000313" key="10">
    <source>
        <dbReference type="EMBL" id="GJJ76387.1"/>
    </source>
</evidence>
<keyword evidence="4 6" id="KW-0694">RNA-binding</keyword>
<dbReference type="InterPro" id="IPR025069">
    <property type="entry name" value="Cpsf2_C"/>
</dbReference>
<keyword evidence="5 6" id="KW-0539">Nucleus</keyword>
<evidence type="ECO:0000256" key="4">
    <source>
        <dbReference type="ARBA" id="ARBA00022884"/>
    </source>
</evidence>
<sequence>MESNYIRFTALQGSKSESALCYLLEIDEAKILLDCGWNDAFDVEDLKQLKRVARDVDVCLLSHATLHHLGALAYARSYLGLKAHTYATFPVKDMGHLTMYDAWQSKRAAEDFTTFNLEDVDHAFEPKALICLRYQEPTALSGKCQGIVITASSAGHTVGGTVWRISKDSESILYAVDFNHRRDKHLDSTILLGRDGTAPEMFRRPSLMITDAFNAGEVQPSRQMRDKALLESVIATLNTGGSVLLPTDSSARVLELSYMLDSYWMKNRVPFPLILLTNSSYRTAHFATSMMEWMGDTVQSQLADTRENPFQFKYMRLCQRLSDLDKYPGPKVILASNLSMETGFSREVFLKLNWSQNPDNTLILTERALPGELARFLYDEWKANVGELSTRNVGSEVQMDMVLRLGVNHKVLLEGQELAEFVAAKEARLERERADALLLERNRRTLLEEENDSDDEGSLDGDAQNLVEIDMLLTKSGSHDVYMKDATKSGGFFKQTQSYRMFPLVERRKKFDDYGESIVVEHFLSASSAATGASENRHGQGGRGDVDANGDSRMRGDGPDDGPGDGGDDADEDTPMDTDMIHPEDILPSKYVTTEHDFIIRCKVRYVDLEGRADETAMRTIVQAIAPRKMILIHGTEEKTEALCAAYLQDEDMTREIYTPEVGEILNVSEVTNMYKINLTDALMSSLSFSKLGEYELAYLVGQVQVPSGSNAPVLGMPSVEAEGEMKQLTAQAASLSAADKQLAIQQGQEQAEGTSMVVAGDHSTATQHQQHQLALQIQEQQLELLAREHKPVFVGDLKLTEFKERLWREGEIHADLMGDGVLVCNQVVALRKSEKTGQILMEGSPMSPDYYKVRKLLYKQFAIL</sequence>
<keyword evidence="7" id="KW-0175">Coiled coil</keyword>
<reference evidence="10" key="1">
    <citation type="submission" date="2021-11" db="EMBL/GenBank/DDBJ databases">
        <authorList>
            <person name="Herlambang A."/>
            <person name="Guo Y."/>
            <person name="Takashima Y."/>
            <person name="Nishizawa T."/>
        </authorList>
    </citation>
    <scope>NUCLEOTIDE SEQUENCE</scope>
    <source>
        <strain evidence="10">E1425</strain>
    </source>
</reference>
<dbReference type="GO" id="GO:0003723">
    <property type="term" value="F:RNA binding"/>
    <property type="evidence" value="ECO:0007669"/>
    <property type="project" value="UniProtKB-KW"/>
</dbReference>
<gene>
    <name evidence="10" type="ORF">EMPS_08746</name>
</gene>
<dbReference type="Pfam" id="PF13299">
    <property type="entry name" value="CPSF100_C"/>
    <property type="match status" value="1"/>
</dbReference>